<dbReference type="Gene3D" id="1.10.10.10">
    <property type="entry name" value="Winged helix-like DNA-binding domain superfamily/Winged helix DNA-binding domain"/>
    <property type="match status" value="1"/>
</dbReference>
<dbReference type="Pfam" id="PF11625">
    <property type="entry name" value="DUF3253"/>
    <property type="match status" value="1"/>
</dbReference>
<dbReference type="SUPFAM" id="SSF46785">
    <property type="entry name" value="Winged helix' DNA-binding domain"/>
    <property type="match status" value="1"/>
</dbReference>
<dbReference type="InterPro" id="IPR036388">
    <property type="entry name" value="WH-like_DNA-bd_sf"/>
</dbReference>
<dbReference type="EMBL" id="MH908917">
    <property type="protein sequence ID" value="AYM54132.1"/>
    <property type="molecule type" value="Genomic_DNA"/>
</dbReference>
<organism evidence="1">
    <name type="scientific">Chondromyces catenulatus</name>
    <dbReference type="NCBI Taxonomy" id="1653841"/>
    <lineage>
        <taxon>Bacteria</taxon>
        <taxon>Pseudomonadati</taxon>
        <taxon>Myxococcota</taxon>
        <taxon>Polyangia</taxon>
        <taxon>Polyangiales</taxon>
        <taxon>Polyangiaceae</taxon>
        <taxon>Chondromyces</taxon>
    </lineage>
</organism>
<dbReference type="Pfam" id="PF14328">
    <property type="entry name" value="DUF4385"/>
    <property type="match status" value="1"/>
</dbReference>
<name>A0A3S7UZG5_9BACT</name>
<sequence>MQSAIESKLLELVTSRAPQTVCPSEVARALAPDDWRPLMDPVREVAARLADERRIMVTQGGEPVDIRAARGPVRLSLAYRIGRGEEGVLTFEPYKSELLPLWHFATPALARKSSRALWRKFVEYGRADDFPGMDMARKFLQMGMTRATRYARHRSGRKYDAKTGAELPLAEDPVKAESAAIFRAAWERAKKNRTYLRLKRAWQELG</sequence>
<reference evidence="1" key="1">
    <citation type="journal article" date="2018" name="J. Ind. Microbiol. Biotechnol.">
        <title>Genome mining reveals uncommon alkylpyrones as type III PKS products from myxobacteria.</title>
        <authorList>
            <person name="Hug J.J."/>
            <person name="Panter F."/>
            <person name="Krug D."/>
            <person name="Muller R."/>
        </authorList>
    </citation>
    <scope>NUCLEOTIDE SEQUENCE</scope>
    <source>
        <strain evidence="1">Sp. MSr9030</strain>
    </source>
</reference>
<accession>A0A3S7UZG5</accession>
<proteinExistence type="predicted"/>
<dbReference type="InterPro" id="IPR036390">
    <property type="entry name" value="WH_DNA-bd_sf"/>
</dbReference>
<dbReference type="InterPro" id="IPR021660">
    <property type="entry name" value="DUF3253"/>
</dbReference>
<dbReference type="InterPro" id="IPR025494">
    <property type="entry name" value="DUF4385"/>
</dbReference>
<dbReference type="AlphaFoldDB" id="A0A3S7UZG5"/>
<protein>
    <recommendedName>
        <fullName evidence="2">DUF3253 domain-containing protein</fullName>
    </recommendedName>
</protein>
<evidence type="ECO:0000313" key="1">
    <source>
        <dbReference type="EMBL" id="AYM54132.1"/>
    </source>
</evidence>
<evidence type="ECO:0008006" key="2">
    <source>
        <dbReference type="Google" id="ProtNLM"/>
    </source>
</evidence>